<dbReference type="InterPro" id="IPR045540">
    <property type="entry name" value="YegS/DAGK_C"/>
</dbReference>
<evidence type="ECO:0000256" key="9">
    <source>
        <dbReference type="ARBA" id="ARBA00022840"/>
    </source>
</evidence>
<keyword evidence="9" id="KW-0067">ATP-binding</keyword>
<evidence type="ECO:0000256" key="8">
    <source>
        <dbReference type="ARBA" id="ARBA00022780"/>
    </source>
</evidence>
<proteinExistence type="inferred from homology"/>
<dbReference type="GO" id="GO:0005774">
    <property type="term" value="C:vacuolar membrane"/>
    <property type="evidence" value="ECO:0007669"/>
    <property type="project" value="UniProtKB-SubCell"/>
</dbReference>
<dbReference type="AlphaFoldDB" id="A0A8J5C0X7"/>
<keyword evidence="16" id="KW-1185">Reference proteome</keyword>
<sequence>MTGSEESAVEETTTEWIRIDGVASWARLEADGTLLWGAGAGERRLRLESDVLGLAIRGSWITVRAFEGTSEGGCCGVVGGAGGRRRARRDYVLQMADEAAARRWSDRINEFLGSLGRPKKLCVVLNPFSGKKSARKIFQNEIKPLLEAAGVLFDLKETERQNHAHEIAYKLDILQYDGIVCVSGDGILVEIVNGLLNRKDWGTAIKVPLGVIPAGTGNGMAKSLLDSADDLCTVPNATFTIIRGHRRALDVATILQNEKKSFNVLSLTWGLVADIDIESERYRWMGSARMDLYKYLHFKGRIGNDLMALFRVLNLRKYNGHIHFIPAPGFEAYGDPVIHVDDCKCEVLLSKWSKGGNDNTEQCKYMGPEVAMERMEWRSIDGPFISVLVHNVPFSGEDYMPAPKAEFADGYLDVIIVKDSPKSGLLEMMLSMSDGSYIKSPYILYFKVKALRLQPSSRVGQPTKGGIIDSDGEVIAGGDQPESCLMAYGPPIQMTVDKGLATIFSPKLLKRPNLWPNTAHHGNSYKYPNDLLRPRLNQNVLVPDKSLRRFSSDRAASVRPEVGRVWIDTVRRASPWKTTTISSKGCFNMITTGKTTTVSLHPNRKAAPSCAKHYSSFKLVHCISLPAIRSPKITSKRSHFLCGQDGDAASNKVPLLAVSDRRRTRNRVISCRASKIPTLFIYPPMTSKPKWWWRSFACTPYLLPLHLMWFHADSAYRLHPLMENWEFLVNPFLDTISLMPNWIMMSLMFAAYYLVVRRKEWPHFLRFHVIMAMLLENGYQALAIACGWLPKTLYRGKLGATFWLAVAVAQLFTVAECMRAALSGKYADVPLASDAAYIHSDLDLF</sequence>
<dbReference type="GO" id="GO:0071215">
    <property type="term" value="P:cellular response to abscisic acid stimulus"/>
    <property type="evidence" value="ECO:0007669"/>
    <property type="project" value="UniProtKB-ARBA"/>
</dbReference>
<dbReference type="GO" id="GO:0046512">
    <property type="term" value="P:sphingosine biosynthetic process"/>
    <property type="evidence" value="ECO:0007669"/>
    <property type="project" value="TreeGrafter"/>
</dbReference>
<dbReference type="InterPro" id="IPR001206">
    <property type="entry name" value="Diacylglycerol_kinase_cat_dom"/>
</dbReference>
<comment type="subcellular location">
    <subcellularLocation>
        <location evidence="2">Plastid</location>
        <location evidence="2">Chloroplast inner membrane</location>
        <topology evidence="2">Multi-pass membrane protein</topology>
    </subcellularLocation>
    <subcellularLocation>
        <location evidence="1">Vacuole membrane</location>
        <topology evidence="1">Peripheral membrane protein</topology>
    </subcellularLocation>
</comment>
<keyword evidence="8" id="KW-1001">Plastid inner membrane</keyword>
<dbReference type="PANTHER" id="PTHR12358">
    <property type="entry name" value="SPHINGOSINE KINASE"/>
    <property type="match status" value="1"/>
</dbReference>
<organism evidence="15 16">
    <name type="scientific">Zingiber officinale</name>
    <name type="common">Ginger</name>
    <name type="synonym">Amomum zingiber</name>
    <dbReference type="NCBI Taxonomy" id="94328"/>
    <lineage>
        <taxon>Eukaryota</taxon>
        <taxon>Viridiplantae</taxon>
        <taxon>Streptophyta</taxon>
        <taxon>Embryophyta</taxon>
        <taxon>Tracheophyta</taxon>
        <taxon>Spermatophyta</taxon>
        <taxon>Magnoliopsida</taxon>
        <taxon>Liliopsida</taxon>
        <taxon>Zingiberales</taxon>
        <taxon>Zingiberaceae</taxon>
        <taxon>Zingiber</taxon>
    </lineage>
</organism>
<dbReference type="EC" id="2.7.1.91" evidence="12"/>
<keyword evidence="7" id="KW-0418">Kinase</keyword>
<dbReference type="InterPro" id="IPR050187">
    <property type="entry name" value="Lipid_Phosphate_FormReg"/>
</dbReference>
<keyword evidence="5 13" id="KW-0812">Transmembrane</keyword>
<evidence type="ECO:0000313" key="15">
    <source>
        <dbReference type="EMBL" id="KAG6466498.1"/>
    </source>
</evidence>
<keyword evidence="6" id="KW-0547">Nucleotide-binding</keyword>
<keyword evidence="11 13" id="KW-0472">Membrane</keyword>
<evidence type="ECO:0000256" key="1">
    <source>
        <dbReference type="ARBA" id="ARBA00004148"/>
    </source>
</evidence>
<dbReference type="GO" id="GO:0008481">
    <property type="term" value="F:sphingosine kinase activity"/>
    <property type="evidence" value="ECO:0007669"/>
    <property type="project" value="UniProtKB-EC"/>
</dbReference>
<dbReference type="GO" id="GO:0009706">
    <property type="term" value="C:chloroplast inner membrane"/>
    <property type="evidence" value="ECO:0007669"/>
    <property type="project" value="UniProtKB-SubCell"/>
</dbReference>
<evidence type="ECO:0000313" key="16">
    <source>
        <dbReference type="Proteomes" id="UP000734854"/>
    </source>
</evidence>
<evidence type="ECO:0000256" key="13">
    <source>
        <dbReference type="SAM" id="Phobius"/>
    </source>
</evidence>
<comment type="similarity">
    <text evidence="3">Belongs to the Tic20 family.</text>
</comment>
<dbReference type="Pfam" id="PF16166">
    <property type="entry name" value="TIC20"/>
    <property type="match status" value="1"/>
</dbReference>
<evidence type="ECO:0000256" key="3">
    <source>
        <dbReference type="ARBA" id="ARBA00009596"/>
    </source>
</evidence>
<dbReference type="Pfam" id="PF19279">
    <property type="entry name" value="YegS_C"/>
    <property type="match status" value="1"/>
</dbReference>
<dbReference type="GO" id="GO:0005524">
    <property type="term" value="F:ATP binding"/>
    <property type="evidence" value="ECO:0007669"/>
    <property type="project" value="UniProtKB-KW"/>
</dbReference>
<dbReference type="SMART" id="SM00046">
    <property type="entry name" value="DAGKc"/>
    <property type="match status" value="1"/>
</dbReference>
<dbReference type="PROSITE" id="PS50146">
    <property type="entry name" value="DAGK"/>
    <property type="match status" value="1"/>
</dbReference>
<dbReference type="InterPro" id="IPR016064">
    <property type="entry name" value="NAD/diacylglycerol_kinase_sf"/>
</dbReference>
<dbReference type="Proteomes" id="UP000734854">
    <property type="component" value="Unassembled WGS sequence"/>
</dbReference>
<evidence type="ECO:0000256" key="2">
    <source>
        <dbReference type="ARBA" id="ARBA00004478"/>
    </source>
</evidence>
<dbReference type="Pfam" id="PF00781">
    <property type="entry name" value="DAGK_cat"/>
    <property type="match status" value="1"/>
</dbReference>
<feature type="transmembrane region" description="Helical" evidence="13">
    <location>
        <begin position="802"/>
        <end position="822"/>
    </location>
</feature>
<name>A0A8J5C0X7_ZINOF</name>
<feature type="domain" description="DAGKc" evidence="14">
    <location>
        <begin position="116"/>
        <end position="258"/>
    </location>
</feature>
<accession>A0A8J5C0X7</accession>
<keyword evidence="10 13" id="KW-1133">Transmembrane helix</keyword>
<evidence type="ECO:0000256" key="5">
    <source>
        <dbReference type="ARBA" id="ARBA00022692"/>
    </source>
</evidence>
<keyword evidence="8" id="KW-0934">Plastid</keyword>
<feature type="transmembrane region" description="Helical" evidence="13">
    <location>
        <begin position="732"/>
        <end position="755"/>
    </location>
</feature>
<evidence type="ECO:0000256" key="12">
    <source>
        <dbReference type="ARBA" id="ARBA00044037"/>
    </source>
</evidence>
<evidence type="ECO:0000256" key="10">
    <source>
        <dbReference type="ARBA" id="ARBA00022989"/>
    </source>
</evidence>
<evidence type="ECO:0000256" key="4">
    <source>
        <dbReference type="ARBA" id="ARBA00022679"/>
    </source>
</evidence>
<comment type="caution">
    <text evidence="15">The sequence shown here is derived from an EMBL/GenBank/DDBJ whole genome shotgun (WGS) entry which is preliminary data.</text>
</comment>
<dbReference type="Gene3D" id="3.40.50.10330">
    <property type="entry name" value="Probable inorganic polyphosphate/atp-NAD kinase, domain 1"/>
    <property type="match status" value="1"/>
</dbReference>
<feature type="transmembrane region" description="Helical" evidence="13">
    <location>
        <begin position="767"/>
        <end position="790"/>
    </location>
</feature>
<dbReference type="InterPro" id="IPR005691">
    <property type="entry name" value="Tic20"/>
</dbReference>
<dbReference type="PANTHER" id="PTHR12358:SF31">
    <property type="entry name" value="ACYLGLYCEROL KINASE, MITOCHONDRIAL"/>
    <property type="match status" value="1"/>
</dbReference>
<dbReference type="FunFam" id="3.40.50.10330:FF:000005">
    <property type="entry name" value="Sphingosine kinase 2"/>
    <property type="match status" value="1"/>
</dbReference>
<dbReference type="Gene3D" id="2.60.200.40">
    <property type="match status" value="1"/>
</dbReference>
<evidence type="ECO:0000256" key="11">
    <source>
        <dbReference type="ARBA" id="ARBA00023136"/>
    </source>
</evidence>
<dbReference type="SUPFAM" id="SSF111331">
    <property type="entry name" value="NAD kinase/diacylglycerol kinase-like"/>
    <property type="match status" value="1"/>
</dbReference>
<dbReference type="InterPro" id="IPR017438">
    <property type="entry name" value="ATP-NAD_kinase_N"/>
</dbReference>
<gene>
    <name evidence="15" type="ORF">ZIOFF_075703</name>
</gene>
<keyword evidence="4" id="KW-0808">Transferase</keyword>
<evidence type="ECO:0000256" key="6">
    <source>
        <dbReference type="ARBA" id="ARBA00022741"/>
    </source>
</evidence>
<protein>
    <recommendedName>
        <fullName evidence="12">sphingosine kinase</fullName>
        <ecNumber evidence="12">2.7.1.91</ecNumber>
    </recommendedName>
</protein>
<evidence type="ECO:0000259" key="14">
    <source>
        <dbReference type="PROSITE" id="PS50146"/>
    </source>
</evidence>
<reference evidence="15 16" key="1">
    <citation type="submission" date="2020-08" db="EMBL/GenBank/DDBJ databases">
        <title>Plant Genome Project.</title>
        <authorList>
            <person name="Zhang R.-G."/>
        </authorList>
    </citation>
    <scope>NUCLEOTIDE SEQUENCE [LARGE SCALE GENOMIC DNA]</scope>
    <source>
        <tissue evidence="15">Rhizome</tissue>
    </source>
</reference>
<dbReference type="EMBL" id="JACMSC010000154">
    <property type="protein sequence ID" value="KAG6466498.1"/>
    <property type="molecule type" value="Genomic_DNA"/>
</dbReference>
<evidence type="ECO:0000256" key="7">
    <source>
        <dbReference type="ARBA" id="ARBA00022777"/>
    </source>
</evidence>